<feature type="domain" description="EF-hand" evidence="2">
    <location>
        <begin position="33"/>
        <end position="68"/>
    </location>
</feature>
<feature type="domain" description="EF-hand" evidence="2">
    <location>
        <begin position="94"/>
        <end position="124"/>
    </location>
</feature>
<dbReference type="AlphaFoldDB" id="A0A516V8H8"/>
<proteinExistence type="predicted"/>
<name>A0A516V8H8_9GAMM</name>
<dbReference type="SUPFAM" id="SSF47473">
    <property type="entry name" value="EF-hand"/>
    <property type="match status" value="1"/>
</dbReference>
<dbReference type="Gene3D" id="1.10.238.10">
    <property type="entry name" value="EF-hand"/>
    <property type="match status" value="1"/>
</dbReference>
<dbReference type="GO" id="GO:0005509">
    <property type="term" value="F:calcium ion binding"/>
    <property type="evidence" value="ECO:0007669"/>
    <property type="project" value="InterPro"/>
</dbReference>
<reference evidence="3 4" key="1">
    <citation type="submission" date="2019-07" db="EMBL/GenBank/DDBJ databases">
        <title>Lysobacter weifangensis sp. nov., isolated from bensulfuron-methyl contaminated farmland soil.</title>
        <authorList>
            <person name="Zhao H."/>
        </authorList>
    </citation>
    <scope>NUCLEOTIDE SEQUENCE [LARGE SCALE GENOMIC DNA]</scope>
    <source>
        <strain evidence="3 4">CC-Bw-6</strain>
    </source>
</reference>
<dbReference type="OrthoDB" id="5703633at2"/>
<organism evidence="3 4">
    <name type="scientific">Pseudoluteimonas lycopersici</name>
    <dbReference type="NCBI Taxonomy" id="1324796"/>
    <lineage>
        <taxon>Bacteria</taxon>
        <taxon>Pseudomonadati</taxon>
        <taxon>Pseudomonadota</taxon>
        <taxon>Gammaproteobacteria</taxon>
        <taxon>Lysobacterales</taxon>
        <taxon>Lysobacteraceae</taxon>
        <taxon>Pseudoluteimonas</taxon>
    </lineage>
</organism>
<feature type="region of interest" description="Disordered" evidence="1">
    <location>
        <begin position="74"/>
        <end position="124"/>
    </location>
</feature>
<evidence type="ECO:0000259" key="2">
    <source>
        <dbReference type="PROSITE" id="PS50222"/>
    </source>
</evidence>
<accession>A0A516V8H8</accession>
<dbReference type="PROSITE" id="PS50222">
    <property type="entry name" value="EF_HAND_2"/>
    <property type="match status" value="2"/>
</dbReference>
<dbReference type="Proteomes" id="UP000315891">
    <property type="component" value="Chromosome"/>
</dbReference>
<gene>
    <name evidence="3" type="ORF">FNZ56_09845</name>
</gene>
<evidence type="ECO:0000256" key="1">
    <source>
        <dbReference type="SAM" id="MobiDB-lite"/>
    </source>
</evidence>
<dbReference type="Pfam" id="PF13202">
    <property type="entry name" value="EF-hand_5"/>
    <property type="match status" value="3"/>
</dbReference>
<dbReference type="PROSITE" id="PS00018">
    <property type="entry name" value="EF_HAND_1"/>
    <property type="match status" value="2"/>
</dbReference>
<sequence>MRCRPPAPDPRMRRAFAVACVFGIAFAPIVASAQVVSSNDYLARMDVDHDGRVSLAEYQDWLSYAFDAMDRDRDGVLSPAEQPGGRGAPISREQHRARLAERFRKQDANGDGYLNAKELAAPPR</sequence>
<evidence type="ECO:0000313" key="4">
    <source>
        <dbReference type="Proteomes" id="UP000315891"/>
    </source>
</evidence>
<keyword evidence="4" id="KW-1185">Reference proteome</keyword>
<protein>
    <recommendedName>
        <fullName evidence="2">EF-hand domain-containing protein</fullName>
    </recommendedName>
</protein>
<dbReference type="InterPro" id="IPR011992">
    <property type="entry name" value="EF-hand-dom_pair"/>
</dbReference>
<dbReference type="InterPro" id="IPR002048">
    <property type="entry name" value="EF_hand_dom"/>
</dbReference>
<dbReference type="InterPro" id="IPR018247">
    <property type="entry name" value="EF_Hand_1_Ca_BS"/>
</dbReference>
<dbReference type="EMBL" id="CP041742">
    <property type="protein sequence ID" value="QDQ74825.1"/>
    <property type="molecule type" value="Genomic_DNA"/>
</dbReference>
<feature type="compositionally biased region" description="Basic and acidic residues" evidence="1">
    <location>
        <begin position="92"/>
        <end position="108"/>
    </location>
</feature>
<evidence type="ECO:0000313" key="3">
    <source>
        <dbReference type="EMBL" id="QDQ74825.1"/>
    </source>
</evidence>